<dbReference type="RefSeq" id="WP_136533991.1">
    <property type="nucleotide sequence ID" value="NZ_STGY01000029.1"/>
</dbReference>
<keyword evidence="3" id="KW-1185">Reference proteome</keyword>
<name>A0A4V4HSL4_9ACTN</name>
<accession>A0A4V4HSL4</accession>
<gene>
    <name evidence="2" type="ORF">FAB82_07870</name>
</gene>
<protein>
    <recommendedName>
        <fullName evidence="1">Phospholipase D-like domain-containing protein</fullName>
    </recommendedName>
</protein>
<reference evidence="2 3" key="2">
    <citation type="submission" date="2019-05" db="EMBL/GenBank/DDBJ databases">
        <title>Glycomyces buryatensis sp. nov.</title>
        <authorList>
            <person name="Nikitina E."/>
        </authorList>
    </citation>
    <scope>NUCLEOTIDE SEQUENCE [LARGE SCALE GENOMIC DNA]</scope>
    <source>
        <strain evidence="2 3">18</strain>
    </source>
</reference>
<dbReference type="Pfam" id="PF13091">
    <property type="entry name" value="PLDc_2"/>
    <property type="match status" value="1"/>
</dbReference>
<feature type="domain" description="Phospholipase D-like" evidence="1">
    <location>
        <begin position="116"/>
        <end position="239"/>
    </location>
</feature>
<organism evidence="2 3">
    <name type="scientific">Glycomyces buryatensis</name>
    <dbReference type="NCBI Taxonomy" id="2570927"/>
    <lineage>
        <taxon>Bacteria</taxon>
        <taxon>Bacillati</taxon>
        <taxon>Actinomycetota</taxon>
        <taxon>Actinomycetes</taxon>
        <taxon>Glycomycetales</taxon>
        <taxon>Glycomycetaceae</taxon>
        <taxon>Glycomyces</taxon>
    </lineage>
</organism>
<dbReference type="InterPro" id="IPR025202">
    <property type="entry name" value="PLD-like_dom"/>
</dbReference>
<dbReference type="AlphaFoldDB" id="A0A4V4HSL4"/>
<evidence type="ECO:0000313" key="2">
    <source>
        <dbReference type="EMBL" id="THV42146.1"/>
    </source>
</evidence>
<sequence>MVTFRSPLALLRLHRIGARSAPPGRQARRDSDGTYRHTFSYGGGGSTIRTDLIDLIEGAESKIFIAAWLIGDEGLLDALSGEPVLTAVNDIAAPDPNANGLIWTGNKEQYILQAIRSIIDSAQSELLLATWCLNGMTTQPDLLLDHLRAAIDRGVEVRMLLRNRHHSNHLADTRTLREMGVLLYPCSLNHAKGAIADLERGALFSANFDADYGLVTDVEVGVRLDHTPALEEAFKFFEHAIAEHDFDLSPSL</sequence>
<dbReference type="EMBL" id="STGY01000029">
    <property type="protein sequence ID" value="THV42146.1"/>
    <property type="molecule type" value="Genomic_DNA"/>
</dbReference>
<dbReference type="OrthoDB" id="1490185at2"/>
<dbReference type="SUPFAM" id="SSF56024">
    <property type="entry name" value="Phospholipase D/nuclease"/>
    <property type="match status" value="1"/>
</dbReference>
<evidence type="ECO:0000259" key="1">
    <source>
        <dbReference type="Pfam" id="PF13091"/>
    </source>
</evidence>
<dbReference type="Proteomes" id="UP000308760">
    <property type="component" value="Unassembled WGS sequence"/>
</dbReference>
<reference evidence="3" key="1">
    <citation type="submission" date="2019-04" db="EMBL/GenBank/DDBJ databases">
        <title>Nocardioides xinjiangensis sp. nov.</title>
        <authorList>
            <person name="Liu S."/>
        </authorList>
    </citation>
    <scope>NUCLEOTIDE SEQUENCE [LARGE SCALE GENOMIC DNA]</scope>
    <source>
        <strain evidence="3">18</strain>
    </source>
</reference>
<dbReference type="Gene3D" id="3.30.870.10">
    <property type="entry name" value="Endonuclease Chain A"/>
    <property type="match status" value="1"/>
</dbReference>
<evidence type="ECO:0000313" key="3">
    <source>
        <dbReference type="Proteomes" id="UP000308760"/>
    </source>
</evidence>
<proteinExistence type="predicted"/>
<comment type="caution">
    <text evidence="2">The sequence shown here is derived from an EMBL/GenBank/DDBJ whole genome shotgun (WGS) entry which is preliminary data.</text>
</comment>